<evidence type="ECO:0000256" key="1">
    <source>
        <dbReference type="SAM" id="MobiDB-lite"/>
    </source>
</evidence>
<dbReference type="eggNOG" id="KOG4569">
    <property type="taxonomic scope" value="Eukaryota"/>
</dbReference>
<keyword evidence="2" id="KW-1133">Transmembrane helix</keyword>
<evidence type="ECO:0000256" key="2">
    <source>
        <dbReference type="SAM" id="Phobius"/>
    </source>
</evidence>
<dbReference type="PANTHER" id="PTHR46086">
    <property type="entry name" value="ALPHA/BETA-HYDROLASES SUPERFAMILY PROTEIN"/>
    <property type="match status" value="1"/>
</dbReference>
<comment type="caution">
    <text evidence="4">The sequence shown here is derived from an EMBL/GenBank/DDBJ whole genome shotgun (WGS) entry which is preliminary data.</text>
</comment>
<keyword evidence="2" id="KW-0472">Membrane</keyword>
<accession>I0YNW7</accession>
<dbReference type="Proteomes" id="UP000007264">
    <property type="component" value="Unassembled WGS sequence"/>
</dbReference>
<evidence type="ECO:0000313" key="5">
    <source>
        <dbReference type="Proteomes" id="UP000007264"/>
    </source>
</evidence>
<dbReference type="InterPro" id="IPR002921">
    <property type="entry name" value="Fungal_lipase-type"/>
</dbReference>
<protein>
    <submittedName>
        <fullName evidence="4">Alpha/beta-hydrolase</fullName>
    </submittedName>
</protein>
<feature type="domain" description="Fungal lipase-type" evidence="3">
    <location>
        <begin position="262"/>
        <end position="376"/>
    </location>
</feature>
<evidence type="ECO:0000259" key="3">
    <source>
        <dbReference type="Pfam" id="PF01764"/>
    </source>
</evidence>
<dbReference type="AlphaFoldDB" id="I0YNW7"/>
<dbReference type="InterPro" id="IPR044819">
    <property type="entry name" value="OBL-like"/>
</dbReference>
<keyword evidence="2" id="KW-0812">Transmembrane</keyword>
<proteinExistence type="predicted"/>
<dbReference type="RefSeq" id="XP_005644630.1">
    <property type="nucleotide sequence ID" value="XM_005644573.1"/>
</dbReference>
<dbReference type="SUPFAM" id="SSF53474">
    <property type="entry name" value="alpha/beta-Hydrolases"/>
    <property type="match status" value="1"/>
</dbReference>
<feature type="region of interest" description="Disordered" evidence="1">
    <location>
        <begin position="173"/>
        <end position="192"/>
    </location>
</feature>
<dbReference type="InterPro" id="IPR029058">
    <property type="entry name" value="AB_hydrolase_fold"/>
</dbReference>
<reference evidence="4 5" key="1">
    <citation type="journal article" date="2012" name="Genome Biol.">
        <title>The genome of the polar eukaryotic microalga coccomyxa subellipsoidea reveals traits of cold adaptation.</title>
        <authorList>
            <person name="Blanc G."/>
            <person name="Agarkova I."/>
            <person name="Grimwood J."/>
            <person name="Kuo A."/>
            <person name="Brueggeman A."/>
            <person name="Dunigan D."/>
            <person name="Gurnon J."/>
            <person name="Ladunga I."/>
            <person name="Lindquist E."/>
            <person name="Lucas S."/>
            <person name="Pangilinan J."/>
            <person name="Proschold T."/>
            <person name="Salamov A."/>
            <person name="Schmutz J."/>
            <person name="Weeks D."/>
            <person name="Yamada T."/>
            <person name="Claverie J.M."/>
            <person name="Grigoriev I."/>
            <person name="Van Etten J."/>
            <person name="Lomsadze A."/>
            <person name="Borodovsky M."/>
        </authorList>
    </citation>
    <scope>NUCLEOTIDE SEQUENCE [LARGE SCALE GENOMIC DNA]</scope>
    <source>
        <strain evidence="4 5">C-169</strain>
    </source>
</reference>
<dbReference type="GeneID" id="17038062"/>
<feature type="transmembrane region" description="Helical" evidence="2">
    <location>
        <begin position="64"/>
        <end position="83"/>
    </location>
</feature>
<dbReference type="Gene3D" id="3.40.50.1820">
    <property type="entry name" value="alpha/beta hydrolase"/>
    <property type="match status" value="1"/>
</dbReference>
<keyword evidence="5" id="KW-1185">Reference proteome</keyword>
<dbReference type="OrthoDB" id="438440at2759"/>
<dbReference type="PANTHER" id="PTHR46086:SF3">
    <property type="entry name" value="TRIACYLGLYCEROL LIPASE OBL1"/>
    <property type="match status" value="1"/>
</dbReference>
<dbReference type="Pfam" id="PF01764">
    <property type="entry name" value="Lipase_3"/>
    <property type="match status" value="1"/>
</dbReference>
<organism evidence="4 5">
    <name type="scientific">Coccomyxa subellipsoidea (strain C-169)</name>
    <name type="common">Green microalga</name>
    <dbReference type="NCBI Taxonomy" id="574566"/>
    <lineage>
        <taxon>Eukaryota</taxon>
        <taxon>Viridiplantae</taxon>
        <taxon>Chlorophyta</taxon>
        <taxon>core chlorophytes</taxon>
        <taxon>Trebouxiophyceae</taxon>
        <taxon>Trebouxiophyceae incertae sedis</taxon>
        <taxon>Coccomyxaceae</taxon>
        <taxon>Coccomyxa</taxon>
        <taxon>Coccomyxa subellipsoidea</taxon>
    </lineage>
</organism>
<dbReference type="GO" id="GO:0006629">
    <property type="term" value="P:lipid metabolic process"/>
    <property type="evidence" value="ECO:0007669"/>
    <property type="project" value="InterPro"/>
</dbReference>
<dbReference type="KEGG" id="csl:COCSUDRAFT_57808"/>
<gene>
    <name evidence="4" type="ORF">COCSUDRAFT_57808</name>
</gene>
<dbReference type="GO" id="GO:0004806">
    <property type="term" value="F:triacylglycerol lipase activity"/>
    <property type="evidence" value="ECO:0007669"/>
    <property type="project" value="InterPro"/>
</dbReference>
<evidence type="ECO:0000313" key="4">
    <source>
        <dbReference type="EMBL" id="EIE20086.1"/>
    </source>
</evidence>
<name>I0YNW7_COCSC</name>
<sequence length="477" mass="52692">MSSRTPAPCVHRRRLEKSVRDGRRPTCYDEHLLEMKPKHIDRSRLILRRFVEASRVSWTFMTQVLAYFGTLHLISFFGVPNLLHGFRADAERLLSLLTGSAYELKSGDKVPFSILGALSPDLSLPYSPAQSFPFDNPIKVPTTSGSSRSRRPPMRAAALLSLLQDDISPAVPESRKTGAFTKPTAAPVRGSKGEVDCPRNAHFLAMCSKLIYEDERIVRDVIESRCGCSNERALVVMLKGADPLYQLDLRADPPCIKRYRPGMGEVHDGLWAGLHQPDPARPGSTVADSLLGLLTSAGRGKRIFLVGHSMGGALASFLALLLPLRAPGLEHSIGGIFTFGAPRCGDGESARVIGELYPGKAFRYAHALDLVCKLPPAWGYQHHGLERYITSIPVVTDSGRRTRILREEADPRTVRVWKAREDFMAYALSLAKIGTGLRDPDESAMRVLMRVLLLAFPGFNDHLPCDYERALREACLG</sequence>
<dbReference type="EMBL" id="AGSI01000016">
    <property type="protein sequence ID" value="EIE20086.1"/>
    <property type="molecule type" value="Genomic_DNA"/>
</dbReference>